<sequence>MARLVTSDELRDAENGFPGHHLGPVQEESPEPSDSPVADENGALLDRTTSYAEAVEPNSRPSAARLAAARPPPIQEELVDLGSSSTDSAPADPTHGRSRKGRTSAAGMAAARAVARVREAEAKGETAYTENSDAPRKVSRAHTIGHGPASSTSAPGSSTDLTGNKPGVPLVRVSNSVDDLSPTRSNSMYTVRRTATCTSQSFHNEMSDLIPELREHRAAALHVSRTSIGRCMSSHTKTLLTLSLVNKDGVVEEVDAGSPHLLRWRSLEDLDLTADKRPTSAREAVDVHTNKKRGTMAAEAAFHPRGTQSDHEASSSESEEGKSSDEEEDMMLERILEKDLEEHGIALSPTTQHQAARLHKAHHRTRHSDAVQDQDVEAADDEDDELEGLNTVRHRSGFRIPGVDDVNDVKAKQKNIHLVLSSMRRSISELVLIADSLDVRVRASAQHLRKCSYNLLESMVSVKEHIYEHIHLLKYRQVENQYRGRGLLAELRLQHGGRSRFYASQNAGSPRRPRGTSTGSRSSKDSESLNGSILDKFPAGGFLRRNFGLLSLAVIGIFVIIVLFLASGNQPHVPHDPLAHVYYASDVVNGSVPFDQDDPFDWVELHVRLPDVENNHGGHDREAVVFQLESRPKGGGAWVPTGHGSERCRQGKSGLRLCFFEGFTNLDTSQEYHFAYHLENQDPSHHGSIPFEAHVIQMGQIGFAKLWLCAIILIGALVTIAKEWIHRTLVAFVGSSLVLGLLLWCNLFPDLQTVVEWIDEETLGLLFGMMIIVGRLAETGFFQVATARVLPYSKQSTFRLVIILCVLTGVLSAFLDNVTTMILLAPITIEMTQALQIDPKPFLIAETLFSNVGGAATQIGDPPNIIIGSSFSEISFVDFLANMLPGILIMYGPLLVFLRWQYKKELTGKLEHFNDGLEVAQQYVITDWPLLQKSLLVLGLVLLAFVTHSIHHVNPAWAAVLGAVALMLASNPHEIDHALESVEWDVLLFFAALFIMVEGVAELGFIRFIGGVFQAAIEPAPEESHLTVAITLLLWISAVVSAFLDNIPYTATMIPVIAQLADEDDGLGLDLTTLAWALGFGACLGGNGSLIGASANIVVSSISHRYGHEISFNQFIKVSFPFMLVSVAFAHVYMLARYR</sequence>
<keyword evidence="4 7" id="KW-1133">Transmembrane helix</keyword>
<evidence type="ECO:0000256" key="6">
    <source>
        <dbReference type="SAM" id="MobiDB-lite"/>
    </source>
</evidence>
<evidence type="ECO:0000256" key="3">
    <source>
        <dbReference type="ARBA" id="ARBA00022692"/>
    </source>
</evidence>
<feature type="transmembrane region" description="Helical" evidence="7">
    <location>
        <begin position="1118"/>
        <end position="1136"/>
    </location>
</feature>
<evidence type="ECO:0000256" key="7">
    <source>
        <dbReference type="SAM" id="Phobius"/>
    </source>
</evidence>
<dbReference type="InterPro" id="IPR051475">
    <property type="entry name" value="Diverse_Ion_Transporter"/>
</dbReference>
<evidence type="ECO:0000259" key="8">
    <source>
        <dbReference type="Pfam" id="PF03600"/>
    </source>
</evidence>
<reference evidence="9" key="1">
    <citation type="journal article" date="2016" name="Mol. Biol. Evol.">
        <title>The Evolution of Silicon Transport in Eukaryotes.</title>
        <authorList>
            <person name="Marron A.O."/>
            <person name="Ratcliffe S."/>
            <person name="Wheeler G.L."/>
            <person name="Goldstein R.E."/>
            <person name="King N."/>
            <person name="Not F."/>
            <person name="de Vargas C."/>
            <person name="Richter D.J."/>
        </authorList>
    </citation>
    <scope>NUCLEOTIDE SEQUENCE</scope>
    <source>
        <strain evidence="9">ATCC PRA-387</strain>
    </source>
</reference>
<feature type="region of interest" description="Disordered" evidence="6">
    <location>
        <begin position="501"/>
        <end position="529"/>
    </location>
</feature>
<feature type="transmembrane region" description="Helical" evidence="7">
    <location>
        <begin position="797"/>
        <end position="815"/>
    </location>
</feature>
<proteinExistence type="evidence at transcript level"/>
<evidence type="ECO:0000313" key="9">
    <source>
        <dbReference type="EMBL" id="AOW69280.1"/>
    </source>
</evidence>
<keyword evidence="3 7" id="KW-0812">Transmembrane</keyword>
<evidence type="ECO:0000256" key="1">
    <source>
        <dbReference type="ARBA" id="ARBA00004141"/>
    </source>
</evidence>
<feature type="transmembrane region" description="Helical" evidence="7">
    <location>
        <begin position="1025"/>
        <end position="1044"/>
    </location>
</feature>
<dbReference type="PANTHER" id="PTHR43568:SF1">
    <property type="entry name" value="P PROTEIN"/>
    <property type="match status" value="1"/>
</dbReference>
<feature type="domain" description="Citrate transporter-like" evidence="8">
    <location>
        <begin position="718"/>
        <end position="1081"/>
    </location>
</feature>
<keyword evidence="2" id="KW-0813">Transport</keyword>
<organism evidence="9">
    <name type="scientific">Acanthoeca spectabilis</name>
    <dbReference type="NCBI Taxonomy" id="81533"/>
    <lineage>
        <taxon>Eukaryota</taxon>
        <taxon>Choanoflagellata</taxon>
        <taxon>Acanthoecida</taxon>
        <taxon>Acanthoecidae</taxon>
        <taxon>Acanthoeca</taxon>
    </lineage>
</organism>
<keyword evidence="5 7" id="KW-0472">Membrane</keyword>
<comment type="subcellular location">
    <subcellularLocation>
        <location evidence="1">Membrane</location>
        <topology evidence="1">Multi-pass membrane protein</topology>
    </subcellularLocation>
</comment>
<feature type="region of interest" description="Disordered" evidence="6">
    <location>
        <begin position="1"/>
        <end position="184"/>
    </location>
</feature>
<evidence type="ECO:0000256" key="4">
    <source>
        <dbReference type="ARBA" id="ARBA00022989"/>
    </source>
</evidence>
<feature type="compositionally biased region" description="Polar residues" evidence="6">
    <location>
        <begin position="173"/>
        <end position="184"/>
    </location>
</feature>
<feature type="region of interest" description="Disordered" evidence="6">
    <location>
        <begin position="278"/>
        <end position="328"/>
    </location>
</feature>
<feature type="compositionally biased region" description="Low complexity" evidence="6">
    <location>
        <begin position="105"/>
        <end position="114"/>
    </location>
</feature>
<accession>A0A1D8RAE1</accession>
<feature type="compositionally biased region" description="Basic and acidic residues" evidence="6">
    <location>
        <begin position="308"/>
        <end position="324"/>
    </location>
</feature>
<feature type="compositionally biased region" description="Low complexity" evidence="6">
    <location>
        <begin position="57"/>
        <end position="69"/>
    </location>
</feature>
<feature type="compositionally biased region" description="Low complexity" evidence="6">
    <location>
        <begin position="147"/>
        <end position="159"/>
    </location>
</feature>
<feature type="transmembrane region" description="Helical" evidence="7">
    <location>
        <begin position="879"/>
        <end position="900"/>
    </location>
</feature>
<feature type="transmembrane region" description="Helical" evidence="7">
    <location>
        <begin position="1074"/>
        <end position="1098"/>
    </location>
</feature>
<evidence type="ECO:0000256" key="2">
    <source>
        <dbReference type="ARBA" id="ARBA00022448"/>
    </source>
</evidence>
<protein>
    <submittedName>
        <fullName evidence="9">Pink-eyed dilution-like 1</fullName>
    </submittedName>
</protein>
<feature type="transmembrane region" description="Helical" evidence="7">
    <location>
        <begin position="547"/>
        <end position="566"/>
    </location>
</feature>
<feature type="compositionally biased region" description="Basic and acidic residues" evidence="6">
    <location>
        <begin position="1"/>
        <end position="14"/>
    </location>
</feature>
<feature type="transmembrane region" description="Helical" evidence="7">
    <location>
        <begin position="988"/>
        <end position="1013"/>
    </location>
</feature>
<dbReference type="PANTHER" id="PTHR43568">
    <property type="entry name" value="P PROTEIN"/>
    <property type="match status" value="1"/>
</dbReference>
<feature type="compositionally biased region" description="Acidic residues" evidence="6">
    <location>
        <begin position="372"/>
        <end position="384"/>
    </location>
</feature>
<name>A0A1D8RAE1_9EUKA</name>
<dbReference type="EMBL" id="KU821753">
    <property type="protein sequence ID" value="AOW69280.1"/>
    <property type="molecule type" value="mRNA"/>
</dbReference>
<dbReference type="AlphaFoldDB" id="A0A1D8RAE1"/>
<feature type="transmembrane region" description="Helical" evidence="7">
    <location>
        <begin position="764"/>
        <end position="785"/>
    </location>
</feature>
<feature type="region of interest" description="Disordered" evidence="6">
    <location>
        <begin position="351"/>
        <end position="384"/>
    </location>
</feature>
<dbReference type="Pfam" id="PF03600">
    <property type="entry name" value="CitMHS"/>
    <property type="match status" value="1"/>
</dbReference>
<evidence type="ECO:0000256" key="5">
    <source>
        <dbReference type="ARBA" id="ARBA00023136"/>
    </source>
</evidence>
<dbReference type="GO" id="GO:0016020">
    <property type="term" value="C:membrane"/>
    <property type="evidence" value="ECO:0007669"/>
    <property type="project" value="UniProtKB-SubCell"/>
</dbReference>
<feature type="compositionally biased region" description="Basic and acidic residues" evidence="6">
    <location>
        <begin position="278"/>
        <end position="289"/>
    </location>
</feature>
<dbReference type="GO" id="GO:0055085">
    <property type="term" value="P:transmembrane transport"/>
    <property type="evidence" value="ECO:0007669"/>
    <property type="project" value="InterPro"/>
</dbReference>
<dbReference type="InterPro" id="IPR004680">
    <property type="entry name" value="Cit_transptr-like_dom"/>
</dbReference>
<dbReference type="CDD" id="cd01116">
    <property type="entry name" value="P_permease"/>
    <property type="match status" value="1"/>
</dbReference>
<feature type="transmembrane region" description="Helical" evidence="7">
    <location>
        <begin position="728"/>
        <end position="744"/>
    </location>
</feature>
<feature type="compositionally biased region" description="Basic residues" evidence="6">
    <location>
        <begin position="356"/>
        <end position="366"/>
    </location>
</feature>